<dbReference type="KEGG" id="sla:SERLADRAFT_481064"/>
<dbReference type="Proteomes" id="UP000008064">
    <property type="component" value="Unassembled WGS sequence"/>
</dbReference>
<sequence>MWYQQPTTNSVNGLMLPMTPHQLTILTITFSYTKSRRFLWLTIPCTLSQSVFKGLSKNASSDHLPRGTGMFCTVSCTNSHSVAWAIQKTVAINIEYHTQCLSTGTYQ</sequence>
<feature type="non-terminal residue" evidence="1">
    <location>
        <position position="107"/>
    </location>
</feature>
<gene>
    <name evidence="1" type="ORF">SERLADRAFT_481064</name>
</gene>
<dbReference type="HOGENOM" id="CLU_2216281_0_0_1"/>
<protein>
    <submittedName>
        <fullName evidence="1">Uncharacterized protein</fullName>
    </submittedName>
</protein>
<accession>F8PEG8</accession>
<dbReference type="GeneID" id="18821628"/>
<reference evidence="1" key="1">
    <citation type="submission" date="2011-04" db="EMBL/GenBank/DDBJ databases">
        <title>Evolution of plant cell wall degrading machinery underlies the functional diversity of forest fungi.</title>
        <authorList>
            <consortium name="US DOE Joint Genome Institute (JGI-PGF)"/>
            <person name="Eastwood D.C."/>
            <person name="Floudas D."/>
            <person name="Binder M."/>
            <person name="Majcherczyk A."/>
            <person name="Schneider P."/>
            <person name="Aerts A."/>
            <person name="Asiegbu F.O."/>
            <person name="Baker S.E."/>
            <person name="Barry K."/>
            <person name="Bendiksby M."/>
            <person name="Blumentritt M."/>
            <person name="Coutinho P.M."/>
            <person name="Cullen D."/>
            <person name="Cullen D."/>
            <person name="Gathman A."/>
            <person name="Goodell B."/>
            <person name="Henrissat B."/>
            <person name="Ihrmark K."/>
            <person name="Kauserud H."/>
            <person name="Kohler A."/>
            <person name="LaButti K."/>
            <person name="Lapidus A."/>
            <person name="Lavin J.L."/>
            <person name="Lee Y.-H."/>
            <person name="Lindquist E."/>
            <person name="Lilly W."/>
            <person name="Lucas S."/>
            <person name="Morin E."/>
            <person name="Murat C."/>
            <person name="Oguiza J.A."/>
            <person name="Park J."/>
            <person name="Pisabarro A.G."/>
            <person name="Riley R."/>
            <person name="Rosling A."/>
            <person name="Salamov A."/>
            <person name="Schmidt O."/>
            <person name="Schmutz J."/>
            <person name="Skrede I."/>
            <person name="Stenlid J."/>
            <person name="Wiebenga A."/>
            <person name="Xie X."/>
            <person name="Kues U."/>
            <person name="Hibbett D.S."/>
            <person name="Hoffmeister D."/>
            <person name="Hogberg N."/>
            <person name="Martin F."/>
            <person name="Grigoriev I.V."/>
            <person name="Watkinson S.C."/>
        </authorList>
    </citation>
    <scope>NUCLEOTIDE SEQUENCE</scope>
    <source>
        <strain evidence="1">S7.9</strain>
    </source>
</reference>
<name>F8PEG8_SERL9</name>
<dbReference type="RefSeq" id="XP_007324780.1">
    <property type="nucleotide sequence ID" value="XM_007324718.1"/>
</dbReference>
<dbReference type="EMBL" id="GL945448">
    <property type="protein sequence ID" value="EGO18500.1"/>
    <property type="molecule type" value="Genomic_DNA"/>
</dbReference>
<evidence type="ECO:0000313" key="1">
    <source>
        <dbReference type="EMBL" id="EGO18500.1"/>
    </source>
</evidence>
<organism>
    <name type="scientific">Serpula lacrymans var. lacrymans (strain S7.9)</name>
    <name type="common">Dry rot fungus</name>
    <dbReference type="NCBI Taxonomy" id="578457"/>
    <lineage>
        <taxon>Eukaryota</taxon>
        <taxon>Fungi</taxon>
        <taxon>Dikarya</taxon>
        <taxon>Basidiomycota</taxon>
        <taxon>Agaricomycotina</taxon>
        <taxon>Agaricomycetes</taxon>
        <taxon>Agaricomycetidae</taxon>
        <taxon>Boletales</taxon>
        <taxon>Coniophorineae</taxon>
        <taxon>Serpulaceae</taxon>
        <taxon>Serpula</taxon>
    </lineage>
</organism>
<dbReference type="AlphaFoldDB" id="F8PEG8"/>
<proteinExistence type="predicted"/>